<dbReference type="PROSITE" id="PS51787">
    <property type="entry name" value="LON_N"/>
    <property type="match status" value="1"/>
</dbReference>
<dbReference type="Gene3D" id="2.30.130.40">
    <property type="entry name" value="LON domain-like"/>
    <property type="match status" value="1"/>
</dbReference>
<dbReference type="InterPro" id="IPR003111">
    <property type="entry name" value="Lon_prtase_N"/>
</dbReference>
<evidence type="ECO:0000313" key="2">
    <source>
        <dbReference type="EMBL" id="QQD18890.1"/>
    </source>
</evidence>
<gene>
    <name evidence="2" type="ORF">I6N98_03225</name>
</gene>
<dbReference type="PANTHER" id="PTHR46732">
    <property type="entry name" value="ATP-DEPENDENT PROTEASE LA (LON) DOMAIN PROTEIN"/>
    <property type="match status" value="1"/>
</dbReference>
<evidence type="ECO:0000259" key="1">
    <source>
        <dbReference type="PROSITE" id="PS51787"/>
    </source>
</evidence>
<keyword evidence="3" id="KW-1185">Reference proteome</keyword>
<dbReference type="KEGG" id="snan:I6N98_03225"/>
<dbReference type="AlphaFoldDB" id="A0A7T4URY8"/>
<sequence>MTDQRTRLEDNLDNYPLFPLGTVLVPGGRMALRIFERRYLDLVRDCMREGSSFGVVWLEDGGSEVAKPGDAPSLAAIGTEAMIVDWDQTDDGLLSIVIEGQRRFSLLASRQLDNGLNVGDIQWRPYAGDLPLTDASESLLALLEQLGEHPHVKRLGMSMSASGIGDLVFRLAQLLPLPQKEVYGMLQTEDPRHRLDMLNDLVEILAS</sequence>
<dbReference type="RefSeq" id="WP_198570376.1">
    <property type="nucleotide sequence ID" value="NZ_CP066167.1"/>
</dbReference>
<dbReference type="PANTHER" id="PTHR46732:SF8">
    <property type="entry name" value="ATP-DEPENDENT PROTEASE LA (LON) DOMAIN PROTEIN"/>
    <property type="match status" value="1"/>
</dbReference>
<dbReference type="InterPro" id="IPR046336">
    <property type="entry name" value="Lon_prtase_N_sf"/>
</dbReference>
<dbReference type="InterPro" id="IPR015947">
    <property type="entry name" value="PUA-like_sf"/>
</dbReference>
<dbReference type="EMBL" id="CP066167">
    <property type="protein sequence ID" value="QQD18890.1"/>
    <property type="molecule type" value="Genomic_DNA"/>
</dbReference>
<protein>
    <submittedName>
        <fullName evidence="2">LON peptidase substrate-binding domain-containing protein</fullName>
    </submittedName>
</protein>
<dbReference type="SMART" id="SM00464">
    <property type="entry name" value="LON"/>
    <property type="match status" value="1"/>
</dbReference>
<evidence type="ECO:0000313" key="3">
    <source>
        <dbReference type="Proteomes" id="UP000596063"/>
    </source>
</evidence>
<organism evidence="2 3">
    <name type="scientific">Spongiibacter nanhainus</name>
    <dbReference type="NCBI Taxonomy" id="2794344"/>
    <lineage>
        <taxon>Bacteria</taxon>
        <taxon>Pseudomonadati</taxon>
        <taxon>Pseudomonadota</taxon>
        <taxon>Gammaproteobacteria</taxon>
        <taxon>Cellvibrionales</taxon>
        <taxon>Spongiibacteraceae</taxon>
        <taxon>Spongiibacter</taxon>
    </lineage>
</organism>
<dbReference type="SUPFAM" id="SSF88697">
    <property type="entry name" value="PUA domain-like"/>
    <property type="match status" value="1"/>
</dbReference>
<proteinExistence type="predicted"/>
<name>A0A7T4URY8_9GAMM</name>
<dbReference type="Proteomes" id="UP000596063">
    <property type="component" value="Chromosome"/>
</dbReference>
<feature type="domain" description="Lon N-terminal" evidence="1">
    <location>
        <begin position="12"/>
        <end position="206"/>
    </location>
</feature>
<accession>A0A7T4URY8</accession>
<reference evidence="2 3" key="1">
    <citation type="submission" date="2020-12" db="EMBL/GenBank/DDBJ databases">
        <authorList>
            <person name="Shan Y."/>
        </authorList>
    </citation>
    <scope>NUCLEOTIDE SEQUENCE [LARGE SCALE GENOMIC DNA]</scope>
    <source>
        <strain evidence="3">csc3.9</strain>
    </source>
</reference>
<dbReference type="Pfam" id="PF02190">
    <property type="entry name" value="LON_substr_bdg"/>
    <property type="match status" value="1"/>
</dbReference>